<sequence length="362" mass="39439">MWYHSLKTRQSVKRINTRNSNGTAVALEYIDKKVEVHHLSRETSPLGFDEGTCVIFVSPQDSCLMLIAVNISAKGKSTFEFRAWELTSGGAFVQRDISVKDILGSFTNDGKSKALLSLPESSQHNNQHGLRADALGDVMAIALGVSMIYIWKCTKTESLNCDIVTQVSSSMSALDIILLQSSKGSFPQLLVGESGGIRVWQDTEEMGESEPLSTFKDTFCSVPSFDAGTSLVTCQDFQRIHNGACIFSNNIGNLYLFTASRVINLRLPVSHGGHGLFAVENVDEKCSKATLAVVTKGHTINLYQLEDVQNLALKPDSCQDLSFVPNHVLFSTQSLGAISFLNKASLIACSPSSRTLSMWVGV</sequence>
<proteinExistence type="predicted"/>
<dbReference type="OrthoDB" id="5974016at2759"/>
<dbReference type="Proteomes" id="UP001152795">
    <property type="component" value="Unassembled WGS sequence"/>
</dbReference>
<accession>A0A6S7G9F6</accession>
<name>A0A6S7G9F6_PARCT</name>
<organism evidence="1 2">
    <name type="scientific">Paramuricea clavata</name>
    <name type="common">Red gorgonian</name>
    <name type="synonym">Violescent sea-whip</name>
    <dbReference type="NCBI Taxonomy" id="317549"/>
    <lineage>
        <taxon>Eukaryota</taxon>
        <taxon>Metazoa</taxon>
        <taxon>Cnidaria</taxon>
        <taxon>Anthozoa</taxon>
        <taxon>Octocorallia</taxon>
        <taxon>Malacalcyonacea</taxon>
        <taxon>Plexauridae</taxon>
        <taxon>Paramuricea</taxon>
    </lineage>
</organism>
<protein>
    <submittedName>
        <fullName evidence="1">Uncharacterized protein</fullName>
    </submittedName>
</protein>
<reference evidence="1" key="1">
    <citation type="submission" date="2020-04" db="EMBL/GenBank/DDBJ databases">
        <authorList>
            <person name="Alioto T."/>
            <person name="Alioto T."/>
            <person name="Gomez Garrido J."/>
        </authorList>
    </citation>
    <scope>NUCLEOTIDE SEQUENCE</scope>
    <source>
        <strain evidence="1">A484AB</strain>
    </source>
</reference>
<comment type="caution">
    <text evidence="1">The sequence shown here is derived from an EMBL/GenBank/DDBJ whole genome shotgun (WGS) entry which is preliminary data.</text>
</comment>
<dbReference type="AlphaFoldDB" id="A0A6S7G9F6"/>
<dbReference type="EMBL" id="CACRXK020000817">
    <property type="protein sequence ID" value="CAB3985017.1"/>
    <property type="molecule type" value="Genomic_DNA"/>
</dbReference>
<keyword evidence="2" id="KW-1185">Reference proteome</keyword>
<evidence type="ECO:0000313" key="2">
    <source>
        <dbReference type="Proteomes" id="UP001152795"/>
    </source>
</evidence>
<evidence type="ECO:0000313" key="1">
    <source>
        <dbReference type="EMBL" id="CAB3985017.1"/>
    </source>
</evidence>
<gene>
    <name evidence="1" type="ORF">PACLA_8A064865</name>
</gene>